<dbReference type="eggNOG" id="COG0346">
    <property type="taxonomic scope" value="Bacteria"/>
</dbReference>
<dbReference type="STRING" id="1354303.M917_0753"/>
<evidence type="ECO:0008006" key="3">
    <source>
        <dbReference type="Google" id="ProtNLM"/>
    </source>
</evidence>
<dbReference type="PATRIC" id="fig|1354303.4.peg.740"/>
<reference evidence="1 2" key="1">
    <citation type="journal article" date="2013" name="Genome Announc.">
        <title>Draft Genome Sequence of Psychrobacter aquaticus Strain CMS 56T, Isolated from a Cyanobacterial Mat Sample Collected from Water Bodies in the McMurdo Dry Valley Region of Antarctica.</title>
        <authorList>
            <person name="Reddy G.S."/>
            <person name="Ara S."/>
            <person name="Singh A."/>
            <person name="Kumar Pinnaka A."/>
            <person name="Shivaji S."/>
        </authorList>
    </citation>
    <scope>NUCLEOTIDE SEQUENCE [LARGE SCALE GENOMIC DNA]</scope>
    <source>
        <strain evidence="1 2">CMS 56</strain>
    </source>
</reference>
<sequence>MNVTNIKVFVPSKDYEVSKLFYSEIGFKPKFVTDNLTLFQNGACFLYLQRFYNQELADNFMLQICVSDLKEAFDLCSSSKHKTRITPIQPEEWGKVFYLWGPAGELLHITEFDS</sequence>
<gene>
    <name evidence="1" type="ORF">M917_0753</name>
</gene>
<dbReference type="SUPFAM" id="SSF54593">
    <property type="entry name" value="Glyoxalase/Bleomycin resistance protein/Dihydroxybiphenyl dioxygenase"/>
    <property type="match status" value="1"/>
</dbReference>
<dbReference type="OrthoDB" id="674527at2"/>
<evidence type="ECO:0000313" key="2">
    <source>
        <dbReference type="Proteomes" id="UP000016761"/>
    </source>
</evidence>
<evidence type="ECO:0000313" key="1">
    <source>
        <dbReference type="EMBL" id="ERL56075.1"/>
    </source>
</evidence>
<dbReference type="Gene3D" id="3.10.180.10">
    <property type="entry name" value="2,3-Dihydroxybiphenyl 1,2-Dioxygenase, domain 1"/>
    <property type="match status" value="1"/>
</dbReference>
<dbReference type="RefSeq" id="WP_021813406.1">
    <property type="nucleotide sequence ID" value="NZ_AUSW01000015.1"/>
</dbReference>
<proteinExistence type="predicted"/>
<keyword evidence="2" id="KW-1185">Reference proteome</keyword>
<protein>
    <recommendedName>
        <fullName evidence="3">Lactoylglutathione lyase</fullName>
    </recommendedName>
</protein>
<dbReference type="EMBL" id="AUSW01000015">
    <property type="protein sequence ID" value="ERL56075.1"/>
    <property type="molecule type" value="Genomic_DNA"/>
</dbReference>
<organism evidence="1 2">
    <name type="scientific">Psychrobacter aquaticus CMS 56</name>
    <dbReference type="NCBI Taxonomy" id="1354303"/>
    <lineage>
        <taxon>Bacteria</taxon>
        <taxon>Pseudomonadati</taxon>
        <taxon>Pseudomonadota</taxon>
        <taxon>Gammaproteobacteria</taxon>
        <taxon>Moraxellales</taxon>
        <taxon>Moraxellaceae</taxon>
        <taxon>Psychrobacter</taxon>
    </lineage>
</organism>
<comment type="caution">
    <text evidence="1">The sequence shown here is derived from an EMBL/GenBank/DDBJ whole genome shotgun (WGS) entry which is preliminary data.</text>
</comment>
<dbReference type="InterPro" id="IPR029068">
    <property type="entry name" value="Glyas_Bleomycin-R_OHBP_Dase"/>
</dbReference>
<dbReference type="Proteomes" id="UP000016761">
    <property type="component" value="Unassembled WGS sequence"/>
</dbReference>
<accession>U4T5B2</accession>
<name>U4T5B2_9GAMM</name>
<dbReference type="AlphaFoldDB" id="U4T5B2"/>